<evidence type="ECO:0000256" key="3">
    <source>
        <dbReference type="ARBA" id="ARBA00022679"/>
    </source>
</evidence>
<organism evidence="13 14">
    <name type="scientific">Cloeon dipterum</name>
    <dbReference type="NCBI Taxonomy" id="197152"/>
    <lineage>
        <taxon>Eukaryota</taxon>
        <taxon>Metazoa</taxon>
        <taxon>Ecdysozoa</taxon>
        <taxon>Arthropoda</taxon>
        <taxon>Hexapoda</taxon>
        <taxon>Insecta</taxon>
        <taxon>Pterygota</taxon>
        <taxon>Palaeoptera</taxon>
        <taxon>Ephemeroptera</taxon>
        <taxon>Pisciforma</taxon>
        <taxon>Baetidae</taxon>
        <taxon>Cloeon</taxon>
    </lineage>
</organism>
<feature type="compositionally biased region" description="Basic residues" evidence="11">
    <location>
        <begin position="425"/>
        <end position="434"/>
    </location>
</feature>
<evidence type="ECO:0000259" key="12">
    <source>
        <dbReference type="PROSITE" id="PS50011"/>
    </source>
</evidence>
<dbReference type="SUPFAM" id="SSF56112">
    <property type="entry name" value="Protein kinase-like (PK-like)"/>
    <property type="match status" value="1"/>
</dbReference>
<protein>
    <recommendedName>
        <fullName evidence="1">non-specific serine/threonine protein kinase</fullName>
        <ecNumber evidence="1">2.7.11.1</ecNumber>
    </recommendedName>
</protein>
<keyword evidence="5" id="KW-0418">Kinase</keyword>
<evidence type="ECO:0000256" key="11">
    <source>
        <dbReference type="SAM" id="MobiDB-lite"/>
    </source>
</evidence>
<dbReference type="OrthoDB" id="193931at2759"/>
<comment type="catalytic activity">
    <reaction evidence="7">
        <text>L-threonyl-[protein] + ATP = O-phospho-L-threonyl-[protein] + ADP + H(+)</text>
        <dbReference type="Rhea" id="RHEA:46608"/>
        <dbReference type="Rhea" id="RHEA-COMP:11060"/>
        <dbReference type="Rhea" id="RHEA-COMP:11605"/>
        <dbReference type="ChEBI" id="CHEBI:15378"/>
        <dbReference type="ChEBI" id="CHEBI:30013"/>
        <dbReference type="ChEBI" id="CHEBI:30616"/>
        <dbReference type="ChEBI" id="CHEBI:61977"/>
        <dbReference type="ChEBI" id="CHEBI:456216"/>
        <dbReference type="EC" id="2.7.11.1"/>
    </reaction>
</comment>
<keyword evidence="2 10" id="KW-0723">Serine/threonine-protein kinase</keyword>
<dbReference type="Pfam" id="PF00069">
    <property type="entry name" value="Pkinase"/>
    <property type="match status" value="1"/>
</dbReference>
<dbReference type="EMBL" id="CADEPI010000006">
    <property type="protein sequence ID" value="CAB3361411.1"/>
    <property type="molecule type" value="Genomic_DNA"/>
</dbReference>
<dbReference type="FunFam" id="3.30.200.20:FF:000003">
    <property type="entry name" value="Non-specific serine/threonine protein kinase"/>
    <property type="match status" value="1"/>
</dbReference>
<dbReference type="GO" id="GO:0035556">
    <property type="term" value="P:intracellular signal transduction"/>
    <property type="evidence" value="ECO:0007669"/>
    <property type="project" value="TreeGrafter"/>
</dbReference>
<keyword evidence="6 9" id="KW-0067">ATP-binding</keyword>
<evidence type="ECO:0000313" key="13">
    <source>
        <dbReference type="EMBL" id="CAB3361411.1"/>
    </source>
</evidence>
<comment type="catalytic activity">
    <reaction evidence="8">
        <text>L-seryl-[protein] + ATP = O-phospho-L-seryl-[protein] + ADP + H(+)</text>
        <dbReference type="Rhea" id="RHEA:17989"/>
        <dbReference type="Rhea" id="RHEA-COMP:9863"/>
        <dbReference type="Rhea" id="RHEA-COMP:11604"/>
        <dbReference type="ChEBI" id="CHEBI:15378"/>
        <dbReference type="ChEBI" id="CHEBI:29999"/>
        <dbReference type="ChEBI" id="CHEBI:30616"/>
        <dbReference type="ChEBI" id="CHEBI:83421"/>
        <dbReference type="ChEBI" id="CHEBI:456216"/>
        <dbReference type="EC" id="2.7.11.1"/>
    </reaction>
</comment>
<reference evidence="13 14" key="1">
    <citation type="submission" date="2020-04" db="EMBL/GenBank/DDBJ databases">
        <authorList>
            <person name="Alioto T."/>
            <person name="Alioto T."/>
            <person name="Gomez Garrido J."/>
        </authorList>
    </citation>
    <scope>NUCLEOTIDE SEQUENCE [LARGE SCALE GENOMIC DNA]</scope>
</reference>
<dbReference type="GO" id="GO:0000226">
    <property type="term" value="P:microtubule cytoskeleton organization"/>
    <property type="evidence" value="ECO:0007669"/>
    <property type="project" value="TreeGrafter"/>
</dbReference>
<dbReference type="PROSITE" id="PS50011">
    <property type="entry name" value="PROTEIN_KINASE_DOM"/>
    <property type="match status" value="1"/>
</dbReference>
<evidence type="ECO:0000256" key="7">
    <source>
        <dbReference type="ARBA" id="ARBA00047899"/>
    </source>
</evidence>
<dbReference type="GO" id="GO:0050321">
    <property type="term" value="F:tau-protein kinase activity"/>
    <property type="evidence" value="ECO:0007669"/>
    <property type="project" value="TreeGrafter"/>
</dbReference>
<feature type="domain" description="Protein kinase" evidence="12">
    <location>
        <begin position="77"/>
        <end position="329"/>
    </location>
</feature>
<dbReference type="EC" id="2.7.11.1" evidence="1"/>
<feature type="region of interest" description="Disordered" evidence="11">
    <location>
        <begin position="398"/>
        <end position="437"/>
    </location>
</feature>
<proteinExistence type="inferred from homology"/>
<evidence type="ECO:0000256" key="4">
    <source>
        <dbReference type="ARBA" id="ARBA00022741"/>
    </source>
</evidence>
<dbReference type="Proteomes" id="UP000494165">
    <property type="component" value="Unassembled WGS sequence"/>
</dbReference>
<feature type="binding site" evidence="9">
    <location>
        <position position="106"/>
    </location>
    <ligand>
        <name>ATP</name>
        <dbReference type="ChEBI" id="CHEBI:30616"/>
    </ligand>
</feature>
<accession>A0A8S1BX14</accession>
<comment type="caution">
    <text evidence="13">The sequence shown here is derived from an EMBL/GenBank/DDBJ whole genome shotgun (WGS) entry which is preliminary data.</text>
</comment>
<dbReference type="PANTHER" id="PTHR24346:SF49">
    <property type="entry name" value="NIM1 SERINE_THREONINE PROTEIN KINASE"/>
    <property type="match status" value="1"/>
</dbReference>
<dbReference type="FunFam" id="1.10.510.10:FF:000571">
    <property type="entry name" value="Maternal embryonic leucine zipper kinase"/>
    <property type="match status" value="1"/>
</dbReference>
<dbReference type="Gene3D" id="1.10.510.10">
    <property type="entry name" value="Transferase(Phosphotransferase) domain 1"/>
    <property type="match status" value="1"/>
</dbReference>
<feature type="region of interest" description="Disordered" evidence="11">
    <location>
        <begin position="1"/>
        <end position="20"/>
    </location>
</feature>
<evidence type="ECO:0000256" key="8">
    <source>
        <dbReference type="ARBA" id="ARBA00048679"/>
    </source>
</evidence>
<dbReference type="InterPro" id="IPR008271">
    <property type="entry name" value="Ser/Thr_kinase_AS"/>
</dbReference>
<dbReference type="InterPro" id="IPR011009">
    <property type="entry name" value="Kinase-like_dom_sf"/>
</dbReference>
<evidence type="ECO:0000256" key="2">
    <source>
        <dbReference type="ARBA" id="ARBA00022527"/>
    </source>
</evidence>
<dbReference type="GO" id="GO:0005524">
    <property type="term" value="F:ATP binding"/>
    <property type="evidence" value="ECO:0007669"/>
    <property type="project" value="UniProtKB-UniRule"/>
</dbReference>
<evidence type="ECO:0000256" key="1">
    <source>
        <dbReference type="ARBA" id="ARBA00012513"/>
    </source>
</evidence>
<sequence length="442" mass="50151">MPAARIMPDNLNLPTGHNERRRSSNFLSEVHALPASTLITDPDPLDDMSPYERLLHGLHHDERWLKEVTLGKRVGFYRFRGELGSGNFSQVKLAHHQLTKERVAIKVLDKNKLDQKTRKMLDREIETLESMNHPNIIRLYEVVETYTRIHLVTEYAFSGELYTRVTNAGKLAERDAKPIFAQLVSAIDYMHERNFIHRDLKAENIMFSGNQIKVVDFGFSTKVNSPDQRLQTFCGSPPYAAPELFRDEWYIGANVDIWALGVILYFMVTGSMPFRGHTVAALKRTILEGEFLDPQDVSSECVTVIRSLMMPLPSDRIPLKTLLQEHPWLENVSKLEPSILDSGDSERIGEITTEAKKRLHKLGVSEALLAEAEDKGAKSSITGCYRIVLHRVERESDDSLNQDGLSGREFASPTPSKFSISSRLSSRKSKRKGRLSTTCVIF</sequence>
<evidence type="ECO:0000256" key="5">
    <source>
        <dbReference type="ARBA" id="ARBA00022777"/>
    </source>
</evidence>
<evidence type="ECO:0000313" key="14">
    <source>
        <dbReference type="Proteomes" id="UP000494165"/>
    </source>
</evidence>
<comment type="similarity">
    <text evidence="10">Belongs to the protein kinase superfamily.</text>
</comment>
<evidence type="ECO:0000256" key="10">
    <source>
        <dbReference type="RuleBase" id="RU000304"/>
    </source>
</evidence>
<gene>
    <name evidence="13" type="ORF">CLODIP_2_CD15728</name>
</gene>
<dbReference type="AlphaFoldDB" id="A0A8S1BX14"/>
<dbReference type="PROSITE" id="PS00108">
    <property type="entry name" value="PROTEIN_KINASE_ST"/>
    <property type="match status" value="1"/>
</dbReference>
<evidence type="ECO:0000256" key="6">
    <source>
        <dbReference type="ARBA" id="ARBA00022840"/>
    </source>
</evidence>
<dbReference type="InterPro" id="IPR017441">
    <property type="entry name" value="Protein_kinase_ATP_BS"/>
</dbReference>
<dbReference type="PANTHER" id="PTHR24346">
    <property type="entry name" value="MAP/MICROTUBULE AFFINITY-REGULATING KINASE"/>
    <property type="match status" value="1"/>
</dbReference>
<keyword evidence="3" id="KW-0808">Transferase</keyword>
<keyword evidence="4 9" id="KW-0547">Nucleotide-binding</keyword>
<dbReference type="InterPro" id="IPR000719">
    <property type="entry name" value="Prot_kinase_dom"/>
</dbReference>
<dbReference type="SMART" id="SM00220">
    <property type="entry name" value="S_TKc"/>
    <property type="match status" value="1"/>
</dbReference>
<evidence type="ECO:0000256" key="9">
    <source>
        <dbReference type="PROSITE-ProRule" id="PRU10141"/>
    </source>
</evidence>
<keyword evidence="14" id="KW-1185">Reference proteome</keyword>
<name>A0A8S1BX14_9INSE</name>
<dbReference type="GO" id="GO:0005737">
    <property type="term" value="C:cytoplasm"/>
    <property type="evidence" value="ECO:0007669"/>
    <property type="project" value="TreeGrafter"/>
</dbReference>
<dbReference type="PROSITE" id="PS00107">
    <property type="entry name" value="PROTEIN_KINASE_ATP"/>
    <property type="match status" value="1"/>
</dbReference>